<name>A0A0F9FP94_9ZZZZ</name>
<feature type="domain" description="Aminotransferase class I/classII large" evidence="6">
    <location>
        <begin position="38"/>
        <end position="369"/>
    </location>
</feature>
<sequence length="389" mass="42852">MTESSYTIKPEFISDRVRTLPASGIRRFFELIANMDGVISLGVGEPDFVTPERFSQAAFRAVSQGETHYTSNYGLPELREAVSDHLERLYGVRYDPRNEILITIGVSEGLMLALLAILNPGDELLSPDPYYVAYLPVCQLAGGVFVPVATGMETEFRVSAQDLEAHFTDRTKAILLGYPSNPTGAQMTREGLAAIADLAARRDLIVVSDEIYDRLSYGMPHTCFPSLPGMRERTILLGGFSKAYAMTGWRVGWVCAPADLLEAMMKIHQHIIMSAPTPSQYAALEAILNGEEEAQRMVQEFDSRRRLIVDGLNDMGLTCFDPHGAFYAFPSVRSTGLDDIEFAERLLMEEKVAVIPGSTFGDCGRGYVRAATPLPTPSSRRRWSACAAS</sequence>
<dbReference type="Gene3D" id="3.40.640.10">
    <property type="entry name" value="Type I PLP-dependent aspartate aminotransferase-like (Major domain)"/>
    <property type="match status" value="1"/>
</dbReference>
<dbReference type="InterPro" id="IPR004839">
    <property type="entry name" value="Aminotransferase_I/II_large"/>
</dbReference>
<evidence type="ECO:0000256" key="3">
    <source>
        <dbReference type="ARBA" id="ARBA00022576"/>
    </source>
</evidence>
<dbReference type="SUPFAM" id="SSF53383">
    <property type="entry name" value="PLP-dependent transferases"/>
    <property type="match status" value="1"/>
</dbReference>
<dbReference type="Pfam" id="PF00155">
    <property type="entry name" value="Aminotran_1_2"/>
    <property type="match status" value="1"/>
</dbReference>
<dbReference type="PANTHER" id="PTHR46383">
    <property type="entry name" value="ASPARTATE AMINOTRANSFERASE"/>
    <property type="match status" value="1"/>
</dbReference>
<dbReference type="GO" id="GO:0030170">
    <property type="term" value="F:pyridoxal phosphate binding"/>
    <property type="evidence" value="ECO:0007669"/>
    <property type="project" value="InterPro"/>
</dbReference>
<evidence type="ECO:0000259" key="6">
    <source>
        <dbReference type="Pfam" id="PF00155"/>
    </source>
</evidence>
<accession>A0A0F9FP94</accession>
<dbReference type="AlphaFoldDB" id="A0A0F9FP94"/>
<keyword evidence="5" id="KW-0663">Pyridoxal phosphate</keyword>
<evidence type="ECO:0000256" key="1">
    <source>
        <dbReference type="ARBA" id="ARBA00001933"/>
    </source>
</evidence>
<dbReference type="InterPro" id="IPR015421">
    <property type="entry name" value="PyrdxlP-dep_Trfase_major"/>
</dbReference>
<keyword evidence="3" id="KW-0032">Aminotransferase</keyword>
<dbReference type="InterPro" id="IPR004838">
    <property type="entry name" value="NHTrfase_class1_PyrdxlP-BS"/>
</dbReference>
<evidence type="ECO:0000256" key="2">
    <source>
        <dbReference type="ARBA" id="ARBA00007441"/>
    </source>
</evidence>
<comment type="caution">
    <text evidence="7">The sequence shown here is derived from an EMBL/GenBank/DDBJ whole genome shotgun (WGS) entry which is preliminary data.</text>
</comment>
<dbReference type="FunFam" id="3.40.640.10:FF:000033">
    <property type="entry name" value="Aspartate aminotransferase"/>
    <property type="match status" value="1"/>
</dbReference>
<dbReference type="InterPro" id="IPR015422">
    <property type="entry name" value="PyrdxlP-dep_Trfase_small"/>
</dbReference>
<dbReference type="Gene3D" id="3.90.1150.10">
    <property type="entry name" value="Aspartate Aminotransferase, domain 1"/>
    <property type="match status" value="1"/>
</dbReference>
<organism evidence="7">
    <name type="scientific">marine sediment metagenome</name>
    <dbReference type="NCBI Taxonomy" id="412755"/>
    <lineage>
        <taxon>unclassified sequences</taxon>
        <taxon>metagenomes</taxon>
        <taxon>ecological metagenomes</taxon>
    </lineage>
</organism>
<dbReference type="EMBL" id="LAZR01020607">
    <property type="protein sequence ID" value="KKL88289.1"/>
    <property type="molecule type" value="Genomic_DNA"/>
</dbReference>
<dbReference type="CDD" id="cd00609">
    <property type="entry name" value="AAT_like"/>
    <property type="match status" value="1"/>
</dbReference>
<evidence type="ECO:0000256" key="4">
    <source>
        <dbReference type="ARBA" id="ARBA00022679"/>
    </source>
</evidence>
<gene>
    <name evidence="7" type="ORF">LCGC14_1926210</name>
</gene>
<dbReference type="PANTHER" id="PTHR46383:SF3">
    <property type="entry name" value="ASPARTATE AMINOTRANSFERASE-RELATED"/>
    <property type="match status" value="1"/>
</dbReference>
<reference evidence="7" key="1">
    <citation type="journal article" date="2015" name="Nature">
        <title>Complex archaea that bridge the gap between prokaryotes and eukaryotes.</title>
        <authorList>
            <person name="Spang A."/>
            <person name="Saw J.H."/>
            <person name="Jorgensen S.L."/>
            <person name="Zaremba-Niedzwiedzka K."/>
            <person name="Martijn J."/>
            <person name="Lind A.E."/>
            <person name="van Eijk R."/>
            <person name="Schleper C."/>
            <person name="Guy L."/>
            <person name="Ettema T.J."/>
        </authorList>
    </citation>
    <scope>NUCLEOTIDE SEQUENCE</scope>
</reference>
<proteinExistence type="inferred from homology"/>
<dbReference type="GO" id="GO:0008483">
    <property type="term" value="F:transaminase activity"/>
    <property type="evidence" value="ECO:0007669"/>
    <property type="project" value="UniProtKB-KW"/>
</dbReference>
<evidence type="ECO:0000256" key="5">
    <source>
        <dbReference type="ARBA" id="ARBA00022898"/>
    </source>
</evidence>
<dbReference type="GO" id="GO:0006520">
    <property type="term" value="P:amino acid metabolic process"/>
    <property type="evidence" value="ECO:0007669"/>
    <property type="project" value="InterPro"/>
</dbReference>
<comment type="cofactor">
    <cofactor evidence="1">
        <name>pyridoxal 5'-phosphate</name>
        <dbReference type="ChEBI" id="CHEBI:597326"/>
    </cofactor>
</comment>
<dbReference type="InterPro" id="IPR050596">
    <property type="entry name" value="AspAT/PAT-like"/>
</dbReference>
<comment type="similarity">
    <text evidence="2">Belongs to the class-I pyridoxal-phosphate-dependent aminotransferase family.</text>
</comment>
<protein>
    <recommendedName>
        <fullName evidence="6">Aminotransferase class I/classII large domain-containing protein</fullName>
    </recommendedName>
</protein>
<dbReference type="InterPro" id="IPR015424">
    <property type="entry name" value="PyrdxlP-dep_Trfase"/>
</dbReference>
<dbReference type="PROSITE" id="PS00105">
    <property type="entry name" value="AA_TRANSFER_CLASS_1"/>
    <property type="match status" value="1"/>
</dbReference>
<evidence type="ECO:0000313" key="7">
    <source>
        <dbReference type="EMBL" id="KKL88289.1"/>
    </source>
</evidence>
<keyword evidence="4" id="KW-0808">Transferase</keyword>